<feature type="region of interest" description="Disordered" evidence="6">
    <location>
        <begin position="281"/>
        <end position="300"/>
    </location>
</feature>
<dbReference type="PANTHER" id="PTHR32123">
    <property type="entry name" value="BICD FAMILY-LIKE CARGO ADAPTER"/>
    <property type="match status" value="1"/>
</dbReference>
<gene>
    <name evidence="7" type="ORF">F2P81_008834</name>
</gene>
<evidence type="ECO:0000256" key="1">
    <source>
        <dbReference type="ARBA" id="ARBA00023054"/>
    </source>
</evidence>
<feature type="coiled-coil region" evidence="5">
    <location>
        <begin position="18"/>
        <end position="84"/>
    </location>
</feature>
<evidence type="ECO:0000313" key="8">
    <source>
        <dbReference type="Proteomes" id="UP000438429"/>
    </source>
</evidence>
<name>A0A6A4T2U4_SCOMX</name>
<proteinExistence type="predicted"/>
<protein>
    <recommendedName>
        <fullName evidence="2">BICD family-like cargo adapter 2</fullName>
    </recommendedName>
    <alternativeName>
        <fullName evidence="3">Bicaudal D-related protein 2</fullName>
    </alternativeName>
    <alternativeName>
        <fullName evidence="4">Coiled-coil domain-containing protein 64B</fullName>
    </alternativeName>
</protein>
<dbReference type="Proteomes" id="UP000438429">
    <property type="component" value="Unassembled WGS sequence"/>
</dbReference>
<dbReference type="AlphaFoldDB" id="A0A6A4T2U4"/>
<dbReference type="GO" id="GO:0047496">
    <property type="term" value="P:vesicle transport along microtubule"/>
    <property type="evidence" value="ECO:0007669"/>
    <property type="project" value="TreeGrafter"/>
</dbReference>
<feature type="coiled-coil region" evidence="5">
    <location>
        <begin position="145"/>
        <end position="247"/>
    </location>
</feature>
<evidence type="ECO:0000313" key="7">
    <source>
        <dbReference type="EMBL" id="KAF0038350.1"/>
    </source>
</evidence>
<reference evidence="7 8" key="1">
    <citation type="submission" date="2019-06" db="EMBL/GenBank/DDBJ databases">
        <title>Draft genomes of female and male turbot (Scophthalmus maximus).</title>
        <authorList>
            <person name="Xu H."/>
            <person name="Xu X.-W."/>
            <person name="Shao C."/>
            <person name="Chen S."/>
        </authorList>
    </citation>
    <scope>NUCLEOTIDE SEQUENCE [LARGE SCALE GENOMIC DNA]</scope>
    <source>
        <strain evidence="7">Ysfricsl-2016a</strain>
        <tissue evidence="7">Blood</tissue>
    </source>
</reference>
<organism evidence="7 8">
    <name type="scientific">Scophthalmus maximus</name>
    <name type="common">Turbot</name>
    <name type="synonym">Psetta maxima</name>
    <dbReference type="NCBI Taxonomy" id="52904"/>
    <lineage>
        <taxon>Eukaryota</taxon>
        <taxon>Metazoa</taxon>
        <taxon>Chordata</taxon>
        <taxon>Craniata</taxon>
        <taxon>Vertebrata</taxon>
        <taxon>Euteleostomi</taxon>
        <taxon>Actinopterygii</taxon>
        <taxon>Neopterygii</taxon>
        <taxon>Teleostei</taxon>
        <taxon>Neoteleostei</taxon>
        <taxon>Acanthomorphata</taxon>
        <taxon>Carangaria</taxon>
        <taxon>Pleuronectiformes</taxon>
        <taxon>Pleuronectoidei</taxon>
        <taxon>Scophthalmidae</taxon>
        <taxon>Scophthalmus</taxon>
    </lineage>
</organism>
<dbReference type="EMBL" id="VEVO01000008">
    <property type="protein sequence ID" value="KAF0038350.1"/>
    <property type="molecule type" value="Genomic_DNA"/>
</dbReference>
<evidence type="ECO:0000256" key="6">
    <source>
        <dbReference type="SAM" id="MobiDB-lite"/>
    </source>
</evidence>
<dbReference type="Gene3D" id="1.10.287.1490">
    <property type="match status" value="1"/>
</dbReference>
<evidence type="ECO:0000256" key="4">
    <source>
        <dbReference type="ARBA" id="ARBA00043196"/>
    </source>
</evidence>
<accession>A0A6A4T2U4</accession>
<feature type="compositionally biased region" description="Basic and acidic residues" evidence="6">
    <location>
        <begin position="281"/>
        <end position="294"/>
    </location>
</feature>
<dbReference type="GO" id="GO:0055107">
    <property type="term" value="P:Golgi to secretory granule transport"/>
    <property type="evidence" value="ECO:0007669"/>
    <property type="project" value="TreeGrafter"/>
</dbReference>
<evidence type="ECO:0000256" key="3">
    <source>
        <dbReference type="ARBA" id="ARBA00041790"/>
    </source>
</evidence>
<dbReference type="PANTHER" id="PTHR32123:SF11">
    <property type="entry name" value="BICD FAMILY-LIKE CARGO ADAPTER 2-RELATED"/>
    <property type="match status" value="1"/>
</dbReference>
<comment type="caution">
    <text evidence="7">The sequence shown here is derived from an EMBL/GenBank/DDBJ whole genome shotgun (WGS) entry which is preliminary data.</text>
</comment>
<evidence type="ECO:0000256" key="5">
    <source>
        <dbReference type="SAM" id="Coils"/>
    </source>
</evidence>
<sequence length="321" mass="37401">MDNAGGIETDLILAAELGQALLEKNEELAASLDQSEREMEALQQEKHVLQRRLEMNELSSGQREAELTADLAALSAELERHHSQGRDRRRDESEQLTQLASHNQRLVEQLAEAVTLEHSLRTELRSLREEMEESSFSRNISFTQIQNIQAENRVLLERLSYMEAQLKAAQEDSDRLRMEREGQRERLSELQVFLKEKEAELQSQREELETLRAEIQPFRDSHEKPSYSSLESELATVRQEKQSLTQQLLNTIQHKVVLSQELDAWQEDMRMVINQQVQQREEKIEKDSRQEKENTVGLQRSKSLKVKGEGGKKFFSFFRDK</sequence>
<dbReference type="InterPro" id="IPR051149">
    <property type="entry name" value="Spindly/BICDR_Dynein_Adapter"/>
</dbReference>
<evidence type="ECO:0000256" key="2">
    <source>
        <dbReference type="ARBA" id="ARBA00040983"/>
    </source>
</evidence>
<keyword evidence="1 5" id="KW-0175">Coiled coil</keyword>